<evidence type="ECO:0000313" key="3">
    <source>
        <dbReference type="Proteomes" id="UP000184394"/>
    </source>
</evidence>
<dbReference type="AlphaFoldDB" id="A0A1M7IPK1"/>
<organism evidence="2 3">
    <name type="scientific">Ruminococcus flavefaciens</name>
    <dbReference type="NCBI Taxonomy" id="1265"/>
    <lineage>
        <taxon>Bacteria</taxon>
        <taxon>Bacillati</taxon>
        <taxon>Bacillota</taxon>
        <taxon>Clostridia</taxon>
        <taxon>Eubacteriales</taxon>
        <taxon>Oscillospiraceae</taxon>
        <taxon>Ruminococcus</taxon>
    </lineage>
</organism>
<proteinExistence type="predicted"/>
<dbReference type="RefSeq" id="WP_072949919.1">
    <property type="nucleotide sequence ID" value="NZ_FRCT01000004.1"/>
</dbReference>
<keyword evidence="1" id="KW-1133">Transmembrane helix</keyword>
<dbReference type="OrthoDB" id="1823512at2"/>
<keyword evidence="1" id="KW-0472">Membrane</keyword>
<evidence type="ECO:0000313" key="2">
    <source>
        <dbReference type="EMBL" id="SHM42615.1"/>
    </source>
</evidence>
<evidence type="ECO:0000256" key="1">
    <source>
        <dbReference type="SAM" id="Phobius"/>
    </source>
</evidence>
<reference evidence="2 3" key="1">
    <citation type="submission" date="2016-11" db="EMBL/GenBank/DDBJ databases">
        <authorList>
            <person name="Jaros S."/>
            <person name="Januszkiewicz K."/>
            <person name="Wedrychowicz H."/>
        </authorList>
    </citation>
    <scope>NUCLEOTIDE SEQUENCE [LARGE SCALE GENOMIC DNA]</scope>
    <source>
        <strain evidence="2 3">Y1</strain>
    </source>
</reference>
<feature type="transmembrane region" description="Helical" evidence="1">
    <location>
        <begin position="87"/>
        <end position="109"/>
    </location>
</feature>
<feature type="transmembrane region" description="Helical" evidence="1">
    <location>
        <begin position="58"/>
        <end position="75"/>
    </location>
</feature>
<sequence>MICPHCAASISENEEKCPYCDSYIDHKKKTANIEDVQQTFQKMGFPVKNDPNDKPNKFMVMLSIIPPIGFLMFFINLMSGRPKGAKVYFTVAFITMFVSVFLYIIFCFIQMHSMSRSMPDVQHYFMR</sequence>
<protein>
    <submittedName>
        <fullName evidence="2">Uncharacterized protein</fullName>
    </submittedName>
</protein>
<accession>A0A1M7IPK1</accession>
<dbReference type="EMBL" id="FRCT01000004">
    <property type="protein sequence ID" value="SHM42615.1"/>
    <property type="molecule type" value="Genomic_DNA"/>
</dbReference>
<keyword evidence="1" id="KW-0812">Transmembrane</keyword>
<dbReference type="Proteomes" id="UP000184394">
    <property type="component" value="Unassembled WGS sequence"/>
</dbReference>
<name>A0A1M7IPK1_RUMFL</name>
<gene>
    <name evidence="2" type="ORF">SAMN04487860_104240</name>
</gene>